<dbReference type="Proteomes" id="UP001188597">
    <property type="component" value="Unassembled WGS sequence"/>
</dbReference>
<evidence type="ECO:0000256" key="3">
    <source>
        <dbReference type="ARBA" id="ARBA00023125"/>
    </source>
</evidence>
<evidence type="ECO:0000256" key="2">
    <source>
        <dbReference type="ARBA" id="ARBA00023015"/>
    </source>
</evidence>
<dbReference type="CDD" id="cd11455">
    <property type="entry name" value="bHLH_AtAIG1_like"/>
    <property type="match status" value="1"/>
</dbReference>
<gene>
    <name evidence="7" type="ORF">RJ639_043503</name>
</gene>
<keyword evidence="8" id="KW-1185">Reference proteome</keyword>
<comment type="subcellular location">
    <subcellularLocation>
        <location evidence="1">Nucleus</location>
    </subcellularLocation>
</comment>
<dbReference type="GO" id="GO:0046983">
    <property type="term" value="F:protein dimerization activity"/>
    <property type="evidence" value="ECO:0007669"/>
    <property type="project" value="InterPro"/>
</dbReference>
<dbReference type="InterPro" id="IPR036638">
    <property type="entry name" value="HLH_DNA-bd_sf"/>
</dbReference>
<dbReference type="EMBL" id="JAVXUP010000598">
    <property type="protein sequence ID" value="KAK3024563.1"/>
    <property type="molecule type" value="Genomic_DNA"/>
</dbReference>
<dbReference type="InterPro" id="IPR045865">
    <property type="entry name" value="ACT-like_dom_sf"/>
</dbReference>
<dbReference type="AlphaFoldDB" id="A0AA88WFL3"/>
<evidence type="ECO:0000313" key="7">
    <source>
        <dbReference type="EMBL" id="KAK3024563.1"/>
    </source>
</evidence>
<accession>A0AA88WFL3</accession>
<feature type="domain" description="BHLH" evidence="6">
    <location>
        <begin position="51"/>
        <end position="100"/>
    </location>
</feature>
<evidence type="ECO:0000256" key="5">
    <source>
        <dbReference type="ARBA" id="ARBA00023242"/>
    </source>
</evidence>
<evidence type="ECO:0000256" key="4">
    <source>
        <dbReference type="ARBA" id="ARBA00023163"/>
    </source>
</evidence>
<dbReference type="SUPFAM" id="SSF47459">
    <property type="entry name" value="HLH, helix-loop-helix DNA-binding domain"/>
    <property type="match status" value="1"/>
</dbReference>
<name>A0AA88WFL3_9ASTE</name>
<comment type="caution">
    <text evidence="7">The sequence shown here is derived from an EMBL/GenBank/DDBJ whole genome shotgun (WGS) entry which is preliminary data.</text>
</comment>
<keyword evidence="4" id="KW-0804">Transcription</keyword>
<dbReference type="InterPro" id="IPR045847">
    <property type="entry name" value="AIG1-like"/>
</dbReference>
<dbReference type="GO" id="GO:0005634">
    <property type="term" value="C:nucleus"/>
    <property type="evidence" value="ECO:0007669"/>
    <property type="project" value="UniProtKB-SubCell"/>
</dbReference>
<dbReference type="GO" id="GO:0003677">
    <property type="term" value="F:DNA binding"/>
    <property type="evidence" value="ECO:0007669"/>
    <property type="project" value="UniProtKB-KW"/>
</dbReference>
<evidence type="ECO:0000256" key="1">
    <source>
        <dbReference type="ARBA" id="ARBA00004123"/>
    </source>
</evidence>
<dbReference type="SMART" id="SM00353">
    <property type="entry name" value="HLH"/>
    <property type="match status" value="1"/>
</dbReference>
<dbReference type="GO" id="GO:0003700">
    <property type="term" value="F:DNA-binding transcription factor activity"/>
    <property type="evidence" value="ECO:0007669"/>
    <property type="project" value="InterPro"/>
</dbReference>
<organism evidence="7 8">
    <name type="scientific">Escallonia herrerae</name>
    <dbReference type="NCBI Taxonomy" id="1293975"/>
    <lineage>
        <taxon>Eukaryota</taxon>
        <taxon>Viridiplantae</taxon>
        <taxon>Streptophyta</taxon>
        <taxon>Embryophyta</taxon>
        <taxon>Tracheophyta</taxon>
        <taxon>Spermatophyta</taxon>
        <taxon>Magnoliopsida</taxon>
        <taxon>eudicotyledons</taxon>
        <taxon>Gunneridae</taxon>
        <taxon>Pentapetalae</taxon>
        <taxon>asterids</taxon>
        <taxon>campanulids</taxon>
        <taxon>Escalloniales</taxon>
        <taxon>Escalloniaceae</taxon>
        <taxon>Escallonia</taxon>
    </lineage>
</organism>
<keyword evidence="2" id="KW-0805">Transcription regulation</keyword>
<evidence type="ECO:0000313" key="8">
    <source>
        <dbReference type="Proteomes" id="UP001188597"/>
    </source>
</evidence>
<dbReference type="PANTHER" id="PTHR45844:SF16">
    <property type="entry name" value="TRANSCRIPTION FACTOR BHLH30-LIKE"/>
    <property type="match status" value="1"/>
</dbReference>
<dbReference type="Gene3D" id="3.30.70.260">
    <property type="match status" value="1"/>
</dbReference>
<evidence type="ECO:0000259" key="6">
    <source>
        <dbReference type="PROSITE" id="PS50888"/>
    </source>
</evidence>
<dbReference type="Pfam" id="PF00010">
    <property type="entry name" value="HLH"/>
    <property type="match status" value="1"/>
</dbReference>
<keyword evidence="5" id="KW-0539">Nucleus</keyword>
<proteinExistence type="predicted"/>
<dbReference type="PROSITE" id="PS50888">
    <property type="entry name" value="BHLH"/>
    <property type="match status" value="1"/>
</dbReference>
<sequence length="245" mass="26678">MDFIPSHYPFGMCSSSINFPEVFSSTVTPNDIMSDVILSSTSTTAEEKALAACKSHSEAERRRRKRINGHLATLRTLLPNTIKTDKASLLAEVVRRLKELKKTTSELAATSDSDACTTYSSACANINIPNEHYMFPSETDELKLCYCGGDSSTIKASLCCEDRPELISELTRALRSVEAKVVKAEMATVGGRTRGELWVRVSVAGDGGLVLVRQALKVVVDRVALAPASGQALLGNKRPRTHFRV</sequence>
<dbReference type="PANTHER" id="PTHR45844">
    <property type="entry name" value="TRANSCRIPTION FACTOR BHLH30"/>
    <property type="match status" value="1"/>
</dbReference>
<protein>
    <recommendedName>
        <fullName evidence="6">BHLH domain-containing protein</fullName>
    </recommendedName>
</protein>
<reference evidence="7" key="1">
    <citation type="submission" date="2022-12" db="EMBL/GenBank/DDBJ databases">
        <title>Draft genome assemblies for two species of Escallonia (Escalloniales).</title>
        <authorList>
            <person name="Chanderbali A."/>
            <person name="Dervinis C."/>
            <person name="Anghel I."/>
            <person name="Soltis D."/>
            <person name="Soltis P."/>
            <person name="Zapata F."/>
        </authorList>
    </citation>
    <scope>NUCLEOTIDE SEQUENCE</scope>
    <source>
        <strain evidence="7">UCBG64.0493</strain>
        <tissue evidence="7">Leaf</tissue>
    </source>
</reference>
<dbReference type="InterPro" id="IPR011598">
    <property type="entry name" value="bHLH_dom"/>
</dbReference>
<keyword evidence="3" id="KW-0238">DNA-binding</keyword>
<dbReference type="Gene3D" id="4.10.280.10">
    <property type="entry name" value="Helix-loop-helix DNA-binding domain"/>
    <property type="match status" value="1"/>
</dbReference>
<dbReference type="SUPFAM" id="SSF55021">
    <property type="entry name" value="ACT-like"/>
    <property type="match status" value="1"/>
</dbReference>